<dbReference type="Proteomes" id="UP000490386">
    <property type="component" value="Unassembled WGS sequence"/>
</dbReference>
<evidence type="ECO:0000313" key="1">
    <source>
        <dbReference type="EMBL" id="KAB1638961.1"/>
    </source>
</evidence>
<protein>
    <submittedName>
        <fullName evidence="1">YjbQ family protein</fullName>
    </submittedName>
</protein>
<dbReference type="SUPFAM" id="SSF111038">
    <property type="entry name" value="YjbQ-like"/>
    <property type="match status" value="1"/>
</dbReference>
<proteinExistence type="predicted"/>
<dbReference type="InterPro" id="IPR001602">
    <property type="entry name" value="UPF0047_YjbQ-like"/>
</dbReference>
<dbReference type="InterPro" id="IPR035917">
    <property type="entry name" value="YjbQ-like_sf"/>
</dbReference>
<gene>
    <name evidence="1" type="ORF">F8O03_00975</name>
</gene>
<evidence type="ECO:0000313" key="2">
    <source>
        <dbReference type="Proteomes" id="UP000490386"/>
    </source>
</evidence>
<dbReference type="EMBL" id="WBJX01000001">
    <property type="protein sequence ID" value="KAB1638961.1"/>
    <property type="molecule type" value="Genomic_DNA"/>
</dbReference>
<organism evidence="1 2">
    <name type="scientific">Pseudoclavibacter terrae</name>
    <dbReference type="NCBI Taxonomy" id="1530195"/>
    <lineage>
        <taxon>Bacteria</taxon>
        <taxon>Bacillati</taxon>
        <taxon>Actinomycetota</taxon>
        <taxon>Actinomycetes</taxon>
        <taxon>Micrococcales</taxon>
        <taxon>Microbacteriaceae</taxon>
        <taxon>Pseudoclavibacter</taxon>
    </lineage>
</organism>
<name>A0A7J5B5H3_9MICO</name>
<comment type="caution">
    <text evidence="1">The sequence shown here is derived from an EMBL/GenBank/DDBJ whole genome shotgun (WGS) entry which is preliminary data.</text>
</comment>
<reference evidence="1 2" key="1">
    <citation type="submission" date="2019-09" db="EMBL/GenBank/DDBJ databases">
        <title>Phylogeny of genus Pseudoclavibacter and closely related genus.</title>
        <authorList>
            <person name="Li Y."/>
        </authorList>
    </citation>
    <scope>NUCLEOTIDE SEQUENCE [LARGE SCALE GENOMIC DNA]</scope>
    <source>
        <strain evidence="1 2">THG-MD12</strain>
    </source>
</reference>
<dbReference type="RefSeq" id="WP_151422002.1">
    <property type="nucleotide sequence ID" value="NZ_WBJX01000001.1"/>
</dbReference>
<sequence>MTVTQTTLQLQSHGGTPSYIDVTAQVKEAITASGITTGTVTVISPHTTCAVFFEEFVHDRLEDGTEFLQADLDDVLERITPNQTAVPPEGEYRYPGPEHYADVESWPDAEVYLPGGDKTALLNAEAHIKATILGSSEVFAVIDGKLGVGVTGYIYFVDFDRTRARARKCQVVVMGE</sequence>
<accession>A0A7J5B5H3</accession>
<dbReference type="AlphaFoldDB" id="A0A7J5B5H3"/>
<keyword evidence="2" id="KW-1185">Reference proteome</keyword>
<dbReference type="Pfam" id="PF01894">
    <property type="entry name" value="YjbQ"/>
    <property type="match status" value="1"/>
</dbReference>
<dbReference type="OrthoDB" id="9801725at2"/>
<dbReference type="Gene3D" id="2.60.120.460">
    <property type="entry name" value="YjbQ-like"/>
    <property type="match status" value="1"/>
</dbReference>